<feature type="compositionally biased region" description="Low complexity" evidence="1">
    <location>
        <begin position="345"/>
        <end position="363"/>
    </location>
</feature>
<feature type="region of interest" description="Disordered" evidence="1">
    <location>
        <begin position="263"/>
        <end position="282"/>
    </location>
</feature>
<dbReference type="PANTHER" id="PTHR47259">
    <property type="match status" value="1"/>
</dbReference>
<dbReference type="STRING" id="68775.A0A5C3LP56"/>
<evidence type="ECO:0000313" key="4">
    <source>
        <dbReference type="Proteomes" id="UP000308652"/>
    </source>
</evidence>
<gene>
    <name evidence="3" type="ORF">BDQ12DRAFT_669456</name>
</gene>
<dbReference type="InterPro" id="IPR022163">
    <property type="entry name" value="GTP_CH_N"/>
</dbReference>
<dbReference type="EMBL" id="ML213632">
    <property type="protein sequence ID" value="TFK34387.1"/>
    <property type="molecule type" value="Genomic_DNA"/>
</dbReference>
<feature type="region of interest" description="Disordered" evidence="1">
    <location>
        <begin position="380"/>
        <end position="412"/>
    </location>
</feature>
<name>A0A5C3LP56_9AGAR</name>
<reference evidence="3 4" key="1">
    <citation type="journal article" date="2019" name="Nat. Ecol. Evol.">
        <title>Megaphylogeny resolves global patterns of mushroom evolution.</title>
        <authorList>
            <person name="Varga T."/>
            <person name="Krizsan K."/>
            <person name="Foldi C."/>
            <person name="Dima B."/>
            <person name="Sanchez-Garcia M."/>
            <person name="Sanchez-Ramirez S."/>
            <person name="Szollosi G.J."/>
            <person name="Szarkandi J.G."/>
            <person name="Papp V."/>
            <person name="Albert L."/>
            <person name="Andreopoulos W."/>
            <person name="Angelini C."/>
            <person name="Antonin V."/>
            <person name="Barry K.W."/>
            <person name="Bougher N.L."/>
            <person name="Buchanan P."/>
            <person name="Buyck B."/>
            <person name="Bense V."/>
            <person name="Catcheside P."/>
            <person name="Chovatia M."/>
            <person name="Cooper J."/>
            <person name="Damon W."/>
            <person name="Desjardin D."/>
            <person name="Finy P."/>
            <person name="Geml J."/>
            <person name="Haridas S."/>
            <person name="Hughes K."/>
            <person name="Justo A."/>
            <person name="Karasinski D."/>
            <person name="Kautmanova I."/>
            <person name="Kiss B."/>
            <person name="Kocsube S."/>
            <person name="Kotiranta H."/>
            <person name="LaButti K.M."/>
            <person name="Lechner B.E."/>
            <person name="Liimatainen K."/>
            <person name="Lipzen A."/>
            <person name="Lukacs Z."/>
            <person name="Mihaltcheva S."/>
            <person name="Morgado L.N."/>
            <person name="Niskanen T."/>
            <person name="Noordeloos M.E."/>
            <person name="Ohm R.A."/>
            <person name="Ortiz-Santana B."/>
            <person name="Ovrebo C."/>
            <person name="Racz N."/>
            <person name="Riley R."/>
            <person name="Savchenko A."/>
            <person name="Shiryaev A."/>
            <person name="Soop K."/>
            <person name="Spirin V."/>
            <person name="Szebenyi C."/>
            <person name="Tomsovsky M."/>
            <person name="Tulloss R.E."/>
            <person name="Uehling J."/>
            <person name="Grigoriev I.V."/>
            <person name="Vagvolgyi C."/>
            <person name="Papp T."/>
            <person name="Martin F.M."/>
            <person name="Miettinen O."/>
            <person name="Hibbett D.S."/>
            <person name="Nagy L.G."/>
        </authorList>
    </citation>
    <scope>NUCLEOTIDE SEQUENCE [LARGE SCALE GENOMIC DNA]</scope>
    <source>
        <strain evidence="3 4">CBS 166.37</strain>
    </source>
</reference>
<keyword evidence="4" id="KW-1185">Reference proteome</keyword>
<dbReference type="PANTHER" id="PTHR47259:SF2">
    <property type="entry name" value="URACIL-REGULATED PROTEIN 1"/>
    <property type="match status" value="1"/>
</dbReference>
<protein>
    <recommendedName>
        <fullName evidence="2">GTP cyclohydrolase N-terminal domain-containing protein</fullName>
    </recommendedName>
</protein>
<organism evidence="3 4">
    <name type="scientific">Crucibulum laeve</name>
    <dbReference type="NCBI Taxonomy" id="68775"/>
    <lineage>
        <taxon>Eukaryota</taxon>
        <taxon>Fungi</taxon>
        <taxon>Dikarya</taxon>
        <taxon>Basidiomycota</taxon>
        <taxon>Agaricomycotina</taxon>
        <taxon>Agaricomycetes</taxon>
        <taxon>Agaricomycetidae</taxon>
        <taxon>Agaricales</taxon>
        <taxon>Agaricineae</taxon>
        <taxon>Nidulariaceae</taxon>
        <taxon>Crucibulum</taxon>
    </lineage>
</organism>
<evidence type="ECO:0000259" key="2">
    <source>
        <dbReference type="Pfam" id="PF12471"/>
    </source>
</evidence>
<dbReference type="Proteomes" id="UP000308652">
    <property type="component" value="Unassembled WGS sequence"/>
</dbReference>
<feature type="domain" description="GTP cyclohydrolase N-terminal" evidence="2">
    <location>
        <begin position="364"/>
        <end position="451"/>
    </location>
</feature>
<accession>A0A5C3LP56</accession>
<dbReference type="OrthoDB" id="57939at2759"/>
<feature type="region of interest" description="Disordered" evidence="1">
    <location>
        <begin position="344"/>
        <end position="363"/>
    </location>
</feature>
<evidence type="ECO:0000313" key="3">
    <source>
        <dbReference type="EMBL" id="TFK34387.1"/>
    </source>
</evidence>
<dbReference type="AlphaFoldDB" id="A0A5C3LP56"/>
<proteinExistence type="predicted"/>
<sequence length="509" mass="55330">MVRHGPLVPSVFNSLTCPSTTYLASLDIRPTSAITKTHLQMGELDDAARKGDLKTSASLGNIPHMIYEKKVPTLHAHDDCNGSYVFGSDICASPTSPTPSKNASALHRIGTLMWLYTSARRRTRVRMLQSAFLILPASRVQPLSMLILDPLSSTYFVYNLPERRGDPTDKSMLRVSLEREAGLAGGVGQDCWTDLGADGALSFVRGPVPQAYVVRTFTATSSNCSVPIYCPCTSGIYSASSLHHHSHSCCLHAKTPTPRMAPPSVGGLMDTPPTSVSDNEREEGRTLFEAKIPSILLPRRLYLRGDAGLIRSPFCYLRVAHHAHWSPYPDQHGVKAILPPSVVQSSAPTSLPSTPATPSSPTPASYSIYRGLSIAMGALDPTHKPDYSNTEPPIDIPPTLHGSTRPGHLVPSAWTSTPSITVSKAYLKMSELDDTARKREPKVDGSIMLQSRLIKREDPSVDEEGFAGLQQFGIFLMWRRGLGYPNPSCTTCPSKTQEECTPNSLPTQT</sequence>
<dbReference type="Pfam" id="PF12471">
    <property type="entry name" value="GTP_CH_N"/>
    <property type="match status" value="1"/>
</dbReference>
<evidence type="ECO:0000256" key="1">
    <source>
        <dbReference type="SAM" id="MobiDB-lite"/>
    </source>
</evidence>